<dbReference type="SUPFAM" id="SSF48334">
    <property type="entry name" value="DNA repair protein MutS, domain III"/>
    <property type="match status" value="1"/>
</dbReference>
<evidence type="ECO:0000256" key="1">
    <source>
        <dbReference type="ARBA" id="ARBA00006271"/>
    </source>
</evidence>
<dbReference type="GO" id="GO:0002204">
    <property type="term" value="P:somatic recombination of immunoglobulin genes involved in immune response"/>
    <property type="evidence" value="ECO:0007669"/>
    <property type="project" value="TreeGrafter"/>
</dbReference>
<reference evidence="9" key="2">
    <citation type="submission" date="2025-09" db="UniProtKB">
        <authorList>
            <consortium name="Ensembl"/>
        </authorList>
    </citation>
    <scope>IDENTIFICATION</scope>
</reference>
<dbReference type="GO" id="GO:0005524">
    <property type="term" value="F:ATP binding"/>
    <property type="evidence" value="ECO:0007669"/>
    <property type="project" value="UniProtKB-KW"/>
</dbReference>
<dbReference type="GeneTree" id="ENSGT00550000074867"/>
<dbReference type="Gene3D" id="1.10.1420.10">
    <property type="match status" value="2"/>
</dbReference>
<proteinExistence type="inferred from homology"/>
<dbReference type="GO" id="GO:0032301">
    <property type="term" value="C:MutSalpha complex"/>
    <property type="evidence" value="ECO:0007669"/>
    <property type="project" value="TreeGrafter"/>
</dbReference>
<dbReference type="GO" id="GO:0140664">
    <property type="term" value="F:ATP-dependent DNA damage sensor activity"/>
    <property type="evidence" value="ECO:0007669"/>
    <property type="project" value="InterPro"/>
</dbReference>
<keyword evidence="10" id="KW-1185">Reference proteome</keyword>
<dbReference type="CDD" id="cd03285">
    <property type="entry name" value="ABC_MSH2_euk"/>
    <property type="match status" value="1"/>
</dbReference>
<dbReference type="InterPro" id="IPR045076">
    <property type="entry name" value="MutS"/>
</dbReference>
<keyword evidence="4" id="KW-0067">ATP-binding</keyword>
<dbReference type="AlphaFoldDB" id="A0A9J7ZEC8"/>
<dbReference type="SMART" id="SM00534">
    <property type="entry name" value="MUTSac"/>
    <property type="match status" value="1"/>
</dbReference>
<dbReference type="InterPro" id="IPR036187">
    <property type="entry name" value="DNA_mismatch_repair_MutS_sf"/>
</dbReference>
<evidence type="ECO:0000313" key="10">
    <source>
        <dbReference type="Proteomes" id="UP001108240"/>
    </source>
</evidence>
<dbReference type="InterPro" id="IPR007696">
    <property type="entry name" value="DNA_mismatch_repair_MutS_core"/>
</dbReference>
<dbReference type="InterPro" id="IPR011184">
    <property type="entry name" value="DNA_mismatch_repair_Msh2"/>
</dbReference>
<keyword evidence="6" id="KW-0227">DNA damage</keyword>
<dbReference type="Ensembl" id="ENSCCRT00000200023.1">
    <property type="protein sequence ID" value="ENSCCRP00000131559.1"/>
    <property type="gene ID" value="ENSCCRG00000061893.1"/>
</dbReference>
<evidence type="ECO:0000256" key="3">
    <source>
        <dbReference type="ARBA" id="ARBA00022741"/>
    </source>
</evidence>
<evidence type="ECO:0000256" key="2">
    <source>
        <dbReference type="ARBA" id="ARBA00019549"/>
    </source>
</evidence>
<evidence type="ECO:0000259" key="8">
    <source>
        <dbReference type="PROSITE" id="PS00486"/>
    </source>
</evidence>
<comment type="similarity">
    <text evidence="1">Belongs to the DNA mismatch repair MutS family.</text>
</comment>
<dbReference type="InterPro" id="IPR027417">
    <property type="entry name" value="P-loop_NTPase"/>
</dbReference>
<dbReference type="GO" id="GO:0006298">
    <property type="term" value="P:mismatch repair"/>
    <property type="evidence" value="ECO:0007669"/>
    <property type="project" value="InterPro"/>
</dbReference>
<dbReference type="Proteomes" id="UP001108240">
    <property type="component" value="Unplaced"/>
</dbReference>
<evidence type="ECO:0000256" key="5">
    <source>
        <dbReference type="ARBA" id="ARBA00023125"/>
    </source>
</evidence>
<evidence type="ECO:0000313" key="9">
    <source>
        <dbReference type="Ensembl" id="ENSCCRP00000131559.1"/>
    </source>
</evidence>
<dbReference type="Pfam" id="PF05190">
    <property type="entry name" value="MutS_IV"/>
    <property type="match status" value="1"/>
</dbReference>
<name>A0A9J7ZEC8_CYPCA</name>
<dbReference type="SMART" id="SM00533">
    <property type="entry name" value="MUTSd"/>
    <property type="match status" value="1"/>
</dbReference>
<dbReference type="GO" id="GO:0030983">
    <property type="term" value="F:mismatched DNA binding"/>
    <property type="evidence" value="ECO:0007669"/>
    <property type="project" value="InterPro"/>
</dbReference>
<dbReference type="Gene3D" id="3.40.50.300">
    <property type="entry name" value="P-loop containing nucleotide triphosphate hydrolases"/>
    <property type="match status" value="1"/>
</dbReference>
<feature type="domain" description="DNA mismatch repair proteins mutS family" evidence="8">
    <location>
        <begin position="414"/>
        <end position="430"/>
    </location>
</feature>
<dbReference type="SUPFAM" id="SSF52540">
    <property type="entry name" value="P-loop containing nucleoside triphosphate hydrolases"/>
    <property type="match status" value="1"/>
</dbReference>
<dbReference type="InterPro" id="IPR000432">
    <property type="entry name" value="DNA_mismatch_repair_MutS_C"/>
</dbReference>
<dbReference type="FunFam" id="1.10.1420.10:FF:000020">
    <property type="entry name" value="DNA mismatch repair protein"/>
    <property type="match status" value="1"/>
</dbReference>
<evidence type="ECO:0000256" key="6">
    <source>
        <dbReference type="ARBA" id="ARBA00023204"/>
    </source>
</evidence>
<dbReference type="Pfam" id="PF05192">
    <property type="entry name" value="MutS_III"/>
    <property type="match status" value="1"/>
</dbReference>
<dbReference type="InterPro" id="IPR007861">
    <property type="entry name" value="DNA_mismatch_repair_MutS_clamp"/>
</dbReference>
<keyword evidence="6" id="KW-0234">DNA repair</keyword>
<keyword evidence="5" id="KW-0238">DNA-binding</keyword>
<sequence>GGPELESVVLSKMNFESFVRDLLLVRQYRVEVYKNTFVEDSELRKSCQEDLLRRFPDLNRMAKKFQRQSSNLQDCYRVYQAVGQLPSLVLALERYSGKHQVLLHAAFISPLSDLVSDFSKYQEMIETTLDMNQVEHHEFLVKPSFDPTLSELRENMDRLEKAMQAALNSAARELGLEAAKTVKLESNAQIGYFFRVTCKEEKSLRNNKKFTTLDVQKNGVRFTNSKLSSLNEEYTKSREEYEEAQNAIVKEIISIAAGYVDPVQTLNEVIAQLDAVVSFAVVCHAAPVPYVRPKILEKGSGRLIIKAARHPCVEAQDDVAFIPNDVTFRRGEEMFHIITGPNMGGKSTYIRQVGVIVLMAQIGCFVPCDEAELSVVDCVLARVGAGDSQIKGVSTFMAEMLETAAILRSATEDSLIIIDELGRGTSTYDGFGLAWAISEYIATRLKSFCLFATHFHELTALAQQVPTVRNLHVTALTTDSTLTMLYKVKKGVCDQSFGIHVAELANFPKHVIANAREKALELEEFQDISSAGEEAGPEAKKRCLEKHEGERIIEAFLDKVKSMPVEGMSDEAVKEELRKLKAEVIGKNNSFVNEIVTRSAKVELTSA</sequence>
<accession>A0A9J7ZEC8</accession>
<dbReference type="FunFam" id="3.40.50.300:FF:000523">
    <property type="entry name" value="DNA mismatch repair protein"/>
    <property type="match status" value="1"/>
</dbReference>
<dbReference type="Pfam" id="PF00488">
    <property type="entry name" value="MutS_V"/>
    <property type="match status" value="1"/>
</dbReference>
<dbReference type="InterPro" id="IPR032642">
    <property type="entry name" value="Msh2_ATP-bd"/>
</dbReference>
<organism evidence="9 10">
    <name type="scientific">Cyprinus carpio carpio</name>
    <dbReference type="NCBI Taxonomy" id="630221"/>
    <lineage>
        <taxon>Eukaryota</taxon>
        <taxon>Metazoa</taxon>
        <taxon>Chordata</taxon>
        <taxon>Craniata</taxon>
        <taxon>Vertebrata</taxon>
        <taxon>Euteleostomi</taxon>
        <taxon>Actinopterygii</taxon>
        <taxon>Neopterygii</taxon>
        <taxon>Teleostei</taxon>
        <taxon>Ostariophysi</taxon>
        <taxon>Cypriniformes</taxon>
        <taxon>Cyprinidae</taxon>
        <taxon>Cyprininae</taxon>
        <taxon>Cyprinus</taxon>
    </lineage>
</organism>
<dbReference type="PANTHER" id="PTHR11361">
    <property type="entry name" value="DNA MISMATCH REPAIR PROTEIN MUTS FAMILY MEMBER"/>
    <property type="match status" value="1"/>
</dbReference>
<dbReference type="PIRSF" id="PIRSF005813">
    <property type="entry name" value="MSH2"/>
    <property type="match status" value="1"/>
</dbReference>
<protein>
    <recommendedName>
        <fullName evidence="2">DNA mismatch repair protein Msh2</fullName>
    </recommendedName>
    <alternativeName>
        <fullName evidence="7">MutS protein homolog 2</fullName>
    </alternativeName>
</protein>
<evidence type="ECO:0000256" key="7">
    <source>
        <dbReference type="ARBA" id="ARBA00029795"/>
    </source>
</evidence>
<evidence type="ECO:0000256" key="4">
    <source>
        <dbReference type="ARBA" id="ARBA00022840"/>
    </source>
</evidence>
<reference evidence="9" key="1">
    <citation type="submission" date="2025-08" db="UniProtKB">
        <authorList>
            <consortium name="Ensembl"/>
        </authorList>
    </citation>
    <scope>IDENTIFICATION</scope>
</reference>
<dbReference type="PANTHER" id="PTHR11361:SF35">
    <property type="entry name" value="DNA MISMATCH REPAIR PROTEIN MSH2"/>
    <property type="match status" value="1"/>
</dbReference>
<keyword evidence="3" id="KW-0547">Nucleotide-binding</keyword>
<dbReference type="PROSITE" id="PS00486">
    <property type="entry name" value="DNA_MISMATCH_REPAIR_2"/>
    <property type="match status" value="1"/>
</dbReference>
<dbReference type="GO" id="GO:0006312">
    <property type="term" value="P:mitotic recombination"/>
    <property type="evidence" value="ECO:0007669"/>
    <property type="project" value="TreeGrafter"/>
</dbReference>